<sequence length="259" mass="29029">ESAPERVLQATRTCLEQWDQTAGLSDASLDRCICALEESDVELVPELLTRIREPHSVGRLFVRWWQHHPDAADEFLPSLTDEQRVWVIRGLLSTDEDALTPDRRRELVSLAISLQPYASSEAVAWEIAKLGAALDPDLARKAWQAIRPIDPAEDKRLTIEFALDSLVAIGTAFEQRQQNTSGPEVAEIKRLLDNAPEKGTWEYQYTALLAGIYAYYDGPLCKRTVQDLVTSLDSAPKQVSREHVLAWALPALARVDMQG</sequence>
<gene>
    <name evidence="1" type="ORF">S03H2_52369</name>
</gene>
<accession>X1J6M7</accession>
<feature type="non-terminal residue" evidence="1">
    <location>
        <position position="1"/>
    </location>
</feature>
<proteinExistence type="predicted"/>
<reference evidence="1" key="1">
    <citation type="journal article" date="2014" name="Front. Microbiol.">
        <title>High frequency of phylogenetically diverse reductive dehalogenase-homologous genes in deep subseafloor sedimentary metagenomes.</title>
        <authorList>
            <person name="Kawai M."/>
            <person name="Futagami T."/>
            <person name="Toyoda A."/>
            <person name="Takaki Y."/>
            <person name="Nishi S."/>
            <person name="Hori S."/>
            <person name="Arai W."/>
            <person name="Tsubouchi T."/>
            <person name="Morono Y."/>
            <person name="Uchiyama I."/>
            <person name="Ito T."/>
            <person name="Fujiyama A."/>
            <person name="Inagaki F."/>
            <person name="Takami H."/>
        </authorList>
    </citation>
    <scope>NUCLEOTIDE SEQUENCE</scope>
    <source>
        <strain evidence="1">Expedition CK06-06</strain>
    </source>
</reference>
<protein>
    <recommendedName>
        <fullName evidence="2">HEAT repeat domain-containing protein</fullName>
    </recommendedName>
</protein>
<name>X1J6M7_9ZZZZ</name>
<feature type="non-terminal residue" evidence="1">
    <location>
        <position position="259"/>
    </location>
</feature>
<evidence type="ECO:0008006" key="2">
    <source>
        <dbReference type="Google" id="ProtNLM"/>
    </source>
</evidence>
<dbReference type="EMBL" id="BARU01033264">
    <property type="protein sequence ID" value="GAH65413.1"/>
    <property type="molecule type" value="Genomic_DNA"/>
</dbReference>
<dbReference type="AlphaFoldDB" id="X1J6M7"/>
<evidence type="ECO:0000313" key="1">
    <source>
        <dbReference type="EMBL" id="GAH65413.1"/>
    </source>
</evidence>
<organism evidence="1">
    <name type="scientific">marine sediment metagenome</name>
    <dbReference type="NCBI Taxonomy" id="412755"/>
    <lineage>
        <taxon>unclassified sequences</taxon>
        <taxon>metagenomes</taxon>
        <taxon>ecological metagenomes</taxon>
    </lineage>
</organism>
<comment type="caution">
    <text evidence="1">The sequence shown here is derived from an EMBL/GenBank/DDBJ whole genome shotgun (WGS) entry which is preliminary data.</text>
</comment>